<dbReference type="InterPro" id="IPR002110">
    <property type="entry name" value="Ankyrin_rpt"/>
</dbReference>
<reference evidence="4" key="1">
    <citation type="journal article" date="2021" name="Sci. Adv.">
        <title>The American lobster genome reveals insights on longevity, neural, and immune adaptations.</title>
        <authorList>
            <person name="Polinski J.M."/>
            <person name="Zimin A.V."/>
            <person name="Clark K.F."/>
            <person name="Kohn A.B."/>
            <person name="Sadowski N."/>
            <person name="Timp W."/>
            <person name="Ptitsyn A."/>
            <person name="Khanna P."/>
            <person name="Romanova D.Y."/>
            <person name="Williams P."/>
            <person name="Greenwood S.J."/>
            <person name="Moroz L.L."/>
            <person name="Walt D.R."/>
            <person name="Bodnar A.G."/>
        </authorList>
    </citation>
    <scope>NUCLEOTIDE SEQUENCE</scope>
    <source>
        <strain evidence="4">GMGI-L3</strain>
    </source>
</reference>
<name>A0A8J5JFZ3_HOMAM</name>
<protein>
    <submittedName>
        <fullName evidence="4">Ankyrin repeat and LEM domain-containing protein 1-like</fullName>
    </submittedName>
</protein>
<evidence type="ECO:0000256" key="1">
    <source>
        <dbReference type="PROSITE-ProRule" id="PRU00023"/>
    </source>
</evidence>
<dbReference type="InterPro" id="IPR034998">
    <property type="entry name" value="ANKLE1"/>
</dbReference>
<dbReference type="Pfam" id="PF22945">
    <property type="entry name" value="LEM-3_GIY-YIG"/>
    <property type="match status" value="1"/>
</dbReference>
<dbReference type="Gene3D" id="1.10.720.40">
    <property type="match status" value="1"/>
</dbReference>
<dbReference type="InterPro" id="IPR036770">
    <property type="entry name" value="Ankyrin_rpt-contain_sf"/>
</dbReference>
<evidence type="ECO:0000313" key="5">
    <source>
        <dbReference type="Proteomes" id="UP000747542"/>
    </source>
</evidence>
<dbReference type="PROSITE" id="PS50088">
    <property type="entry name" value="ANK_REPEAT"/>
    <property type="match status" value="2"/>
</dbReference>
<evidence type="ECO:0000256" key="2">
    <source>
        <dbReference type="SAM" id="MobiDB-lite"/>
    </source>
</evidence>
<sequence>LVLQCIRELDLRKLQKTLESEPIVDLFIGKDGSTALHLASSLSDEADCLTVAEVLLAHGANPNIPNKKGKTSVHIAASMGYNRLLDLLLVNGGDPLLGDKIGQSSVDYAHHHHQLEEGIECLPSSPNKVNQRVKNDRNNVSQGESLSREFVNFKQTKESKITEAARVPHCQQSCVKDIPSWIRNNDFLRQLKQEVEKCQTDSDSDHDLRSLRTYMGKRLKHGNVSFHEPLDSLEEGMESQSDSLDEFDIAQLTIDISFSTGSEDETNCFNGTYIPRSAKNLFSSDRYISDSLQDSDEETLISGNEFDCTPTYVMVQPTHNTFKHPEKNSHTISSQSSSSTREVEHKFDGGEFADVTAPENSIKPDASTTLNLLKAPRKRRPYISKNKERVFKCKNKFPRYHEMLHAAPVSSMDKNDKVFKPADGRLTVGHQVFPAQVTPQSSLKSSATKTTCSSHSSCQSLISIVEEFLYEDSEAGVKLIERRCPTTATVSSIISGGSKASTLTTHTVPQAPDSKYPFNDESQDSVGPLTESVKAMDAEDLCARFRNLGYVPGPITPFTQRIYQRHLLRLRKNPHLLQQSDHTLTPKYPRELRAALKNPPSGNCESWASLERVMSAPFCQPDPTRHWRNGTNKTCFNYLLLDPRITQDLPLRGSVMDEVERLRCFIAAIFYIGKGSRGRPYSHLYEAMKKQDDGKQNTIAVEAWTREAAMISAIGLENLCNTIQGTFYGLPSTWRLAERRQLGTHLLRRTLNIFMQEGERQLRPTDLPLPTWMK</sequence>
<dbReference type="InterPro" id="IPR003887">
    <property type="entry name" value="LEM_dom"/>
</dbReference>
<feature type="repeat" description="ANK" evidence="1">
    <location>
        <begin position="68"/>
        <end position="100"/>
    </location>
</feature>
<dbReference type="GO" id="GO:0005654">
    <property type="term" value="C:nucleoplasm"/>
    <property type="evidence" value="ECO:0007669"/>
    <property type="project" value="TreeGrafter"/>
</dbReference>
<dbReference type="GO" id="GO:0000712">
    <property type="term" value="P:resolution of meiotic recombination intermediates"/>
    <property type="evidence" value="ECO:0007669"/>
    <property type="project" value="TreeGrafter"/>
</dbReference>
<feature type="domain" description="LEM" evidence="3">
    <location>
        <begin position="530"/>
        <end position="574"/>
    </location>
</feature>
<proteinExistence type="predicted"/>
<dbReference type="GO" id="GO:0000724">
    <property type="term" value="P:double-strand break repair via homologous recombination"/>
    <property type="evidence" value="ECO:0007669"/>
    <property type="project" value="TreeGrafter"/>
</dbReference>
<dbReference type="SMART" id="SM00248">
    <property type="entry name" value="ANK"/>
    <property type="match status" value="2"/>
</dbReference>
<dbReference type="AlphaFoldDB" id="A0A8J5JFZ3"/>
<evidence type="ECO:0000259" key="3">
    <source>
        <dbReference type="PROSITE" id="PS50954"/>
    </source>
</evidence>
<dbReference type="Pfam" id="PF13857">
    <property type="entry name" value="Ank_5"/>
    <property type="match status" value="1"/>
</dbReference>
<dbReference type="PANTHER" id="PTHR46427:SF1">
    <property type="entry name" value="ANKYRIN REPEAT AND LEM DOMAIN-CONTAINING PROTEIN 1"/>
    <property type="match status" value="1"/>
</dbReference>
<dbReference type="PROSITE" id="PS50954">
    <property type="entry name" value="LEM"/>
    <property type="match status" value="1"/>
</dbReference>
<comment type="caution">
    <text evidence="4">The sequence shown here is derived from an EMBL/GenBank/DDBJ whole genome shotgun (WGS) entry which is preliminary data.</text>
</comment>
<dbReference type="SUPFAM" id="SSF48403">
    <property type="entry name" value="Ankyrin repeat"/>
    <property type="match status" value="1"/>
</dbReference>
<dbReference type="PROSITE" id="PS50297">
    <property type="entry name" value="ANK_REP_REGION"/>
    <property type="match status" value="2"/>
</dbReference>
<feature type="region of interest" description="Disordered" evidence="2">
    <location>
        <begin position="321"/>
        <end position="341"/>
    </location>
</feature>
<dbReference type="Proteomes" id="UP000747542">
    <property type="component" value="Unassembled WGS sequence"/>
</dbReference>
<dbReference type="Gene3D" id="1.25.40.20">
    <property type="entry name" value="Ankyrin repeat-containing domain"/>
    <property type="match status" value="1"/>
</dbReference>
<organism evidence="4 5">
    <name type="scientific">Homarus americanus</name>
    <name type="common">American lobster</name>
    <dbReference type="NCBI Taxonomy" id="6706"/>
    <lineage>
        <taxon>Eukaryota</taxon>
        <taxon>Metazoa</taxon>
        <taxon>Ecdysozoa</taxon>
        <taxon>Arthropoda</taxon>
        <taxon>Crustacea</taxon>
        <taxon>Multicrustacea</taxon>
        <taxon>Malacostraca</taxon>
        <taxon>Eumalacostraca</taxon>
        <taxon>Eucarida</taxon>
        <taxon>Decapoda</taxon>
        <taxon>Pleocyemata</taxon>
        <taxon>Astacidea</taxon>
        <taxon>Nephropoidea</taxon>
        <taxon>Nephropidae</taxon>
        <taxon>Homarus</taxon>
    </lineage>
</organism>
<feature type="repeat" description="ANK" evidence="1">
    <location>
        <begin position="31"/>
        <end position="67"/>
    </location>
</feature>
<feature type="non-terminal residue" evidence="4">
    <location>
        <position position="774"/>
    </location>
</feature>
<dbReference type="PANTHER" id="PTHR46427">
    <property type="entry name" value="ANKYRIN REPEAT AND LEM DOMAIN-CONTAINING PROTEIN 1"/>
    <property type="match status" value="1"/>
</dbReference>
<keyword evidence="5" id="KW-1185">Reference proteome</keyword>
<dbReference type="SUPFAM" id="SSF63451">
    <property type="entry name" value="LEM domain"/>
    <property type="match status" value="1"/>
</dbReference>
<dbReference type="GO" id="GO:0005737">
    <property type="term" value="C:cytoplasm"/>
    <property type="evidence" value="ECO:0007669"/>
    <property type="project" value="TreeGrafter"/>
</dbReference>
<dbReference type="GO" id="GO:0004520">
    <property type="term" value="F:DNA endonuclease activity"/>
    <property type="evidence" value="ECO:0007669"/>
    <property type="project" value="TreeGrafter"/>
</dbReference>
<accession>A0A8J5JFZ3</accession>
<dbReference type="CDD" id="cd12934">
    <property type="entry name" value="LEM"/>
    <property type="match status" value="1"/>
</dbReference>
<gene>
    <name evidence="4" type="primary">ANKLE1-L</name>
    <name evidence="4" type="ORF">Hamer_G022162</name>
</gene>
<evidence type="ECO:0000313" key="4">
    <source>
        <dbReference type="EMBL" id="KAG7155756.1"/>
    </source>
</evidence>
<keyword evidence="1" id="KW-0040">ANK repeat</keyword>
<dbReference type="EMBL" id="JAHLQT010040691">
    <property type="protein sequence ID" value="KAG7155756.1"/>
    <property type="molecule type" value="Genomic_DNA"/>
</dbReference>
<dbReference type="InterPro" id="IPR011015">
    <property type="entry name" value="LEM/LEM-like_dom_sf"/>
</dbReference>